<dbReference type="AlphaFoldDB" id="A0A1Y0B1C2"/>
<name>A0A1Y0B1C2_9LAMI</name>
<geneLocation type="mitochondrion" evidence="1"/>
<gene>
    <name evidence="1" type="ORF">AEK19_MT0949</name>
</gene>
<proteinExistence type="predicted"/>
<organism evidence="1">
    <name type="scientific">Utricularia reniformis</name>
    <dbReference type="NCBI Taxonomy" id="192314"/>
    <lineage>
        <taxon>Eukaryota</taxon>
        <taxon>Viridiplantae</taxon>
        <taxon>Streptophyta</taxon>
        <taxon>Embryophyta</taxon>
        <taxon>Tracheophyta</taxon>
        <taxon>Spermatophyta</taxon>
        <taxon>Magnoliopsida</taxon>
        <taxon>eudicotyledons</taxon>
        <taxon>Gunneridae</taxon>
        <taxon>Pentapetalae</taxon>
        <taxon>asterids</taxon>
        <taxon>lamiids</taxon>
        <taxon>Lamiales</taxon>
        <taxon>Lentibulariaceae</taxon>
        <taxon>Utricularia</taxon>
    </lineage>
</organism>
<sequence>MCENCYICSYFESNTASFGDDWKPPRNAAVQIAAAITATAGIYMHPYIEMIVSIPILTLWF</sequence>
<accession>A0A1Y0B1C2</accession>
<protein>
    <submittedName>
        <fullName evidence="1">Uncharacterized protein</fullName>
    </submittedName>
</protein>
<reference evidence="1" key="1">
    <citation type="submission" date="2017-03" db="EMBL/GenBank/DDBJ databases">
        <title>The mitochondrial genome of the carnivorous plant Utricularia reniformis (Lentibulariaceae): structure, comparative analysis and evolutionary landmarks.</title>
        <authorList>
            <person name="Silva S.R."/>
            <person name="Alvarenga D.O."/>
            <person name="Michael T.P."/>
            <person name="Miranda V.F.O."/>
            <person name="Varani A.M."/>
        </authorList>
    </citation>
    <scope>NUCLEOTIDE SEQUENCE</scope>
</reference>
<dbReference type="EMBL" id="KY774314">
    <property type="protein sequence ID" value="ART31174.1"/>
    <property type="molecule type" value="Genomic_DNA"/>
</dbReference>
<evidence type="ECO:0000313" key="1">
    <source>
        <dbReference type="EMBL" id="ART31174.1"/>
    </source>
</evidence>
<keyword evidence="1" id="KW-0496">Mitochondrion</keyword>